<keyword evidence="6 9" id="KW-0093">Biotin biosynthesis</keyword>
<gene>
    <name evidence="9 12" type="primary">bioF</name>
    <name evidence="12" type="ORF">ELE36_19440</name>
</gene>
<evidence type="ECO:0000256" key="4">
    <source>
        <dbReference type="ARBA" id="ARBA00011738"/>
    </source>
</evidence>
<feature type="binding site" evidence="9">
    <location>
        <position position="210"/>
    </location>
    <ligand>
        <name>pyridoxal 5'-phosphate</name>
        <dbReference type="ChEBI" id="CHEBI:597326"/>
    </ligand>
</feature>
<dbReference type="PANTHER" id="PTHR13693:SF100">
    <property type="entry name" value="8-AMINO-7-OXONONANOATE SYNTHASE"/>
    <property type="match status" value="1"/>
</dbReference>
<dbReference type="InterPro" id="IPR004723">
    <property type="entry name" value="AONS_Archaea/Proteobacteria"/>
</dbReference>
<evidence type="ECO:0000256" key="2">
    <source>
        <dbReference type="ARBA" id="ARBA00004746"/>
    </source>
</evidence>
<dbReference type="InterPro" id="IPR015424">
    <property type="entry name" value="PyrdxlP-dep_Trfase"/>
</dbReference>
<feature type="modified residue" description="N6-(pyridoxal phosphate)lysine" evidence="9 10">
    <location>
        <position position="242"/>
    </location>
</feature>
<comment type="catalytic activity">
    <reaction evidence="8 9">
        <text>6-carboxyhexanoyl-[ACP] + L-alanine + H(+) = (8S)-8-amino-7-oxononanoate + holo-[ACP] + CO2</text>
        <dbReference type="Rhea" id="RHEA:42288"/>
        <dbReference type="Rhea" id="RHEA-COMP:9685"/>
        <dbReference type="Rhea" id="RHEA-COMP:9955"/>
        <dbReference type="ChEBI" id="CHEBI:15378"/>
        <dbReference type="ChEBI" id="CHEBI:16526"/>
        <dbReference type="ChEBI" id="CHEBI:57972"/>
        <dbReference type="ChEBI" id="CHEBI:64479"/>
        <dbReference type="ChEBI" id="CHEBI:78846"/>
        <dbReference type="ChEBI" id="CHEBI:149468"/>
        <dbReference type="EC" id="2.3.1.47"/>
    </reaction>
</comment>
<keyword evidence="12" id="KW-0012">Acyltransferase</keyword>
<feature type="binding site" evidence="9">
    <location>
        <position position="136"/>
    </location>
    <ligand>
        <name>substrate</name>
    </ligand>
</feature>
<feature type="binding site" evidence="9">
    <location>
        <position position="239"/>
    </location>
    <ligand>
        <name>pyridoxal 5'-phosphate</name>
        <dbReference type="ChEBI" id="CHEBI:597326"/>
    </ligand>
</feature>
<dbReference type="NCBIfam" id="TIGR00858">
    <property type="entry name" value="bioF"/>
    <property type="match status" value="1"/>
</dbReference>
<feature type="binding site" evidence="9">
    <location>
        <position position="356"/>
    </location>
    <ligand>
        <name>substrate</name>
    </ligand>
</feature>
<accession>A0A411HPE0</accession>
<feature type="binding site" evidence="9">
    <location>
        <begin position="111"/>
        <end position="112"/>
    </location>
    <ligand>
        <name>pyridoxal 5'-phosphate</name>
        <dbReference type="ChEBI" id="CHEBI:597326"/>
    </ligand>
</feature>
<sequence length="402" mass="42822">MIRPDLFDRLALAHAERERAQLSRRLRSVDQNDGSHLQIAGKQLLAFCSNDYLGLANHPQIVAALKNAADANGVGSTAAHLICGHNREHAALEEELADWTGRERALLFSTGYMANLGVLQTLLHAGDLCVQDKLNHASLLDAVRLSGAELKRYPHSDVAAVQRQLESRPDKLALLASDGVFSMDGDIAPLVHLATLCKKQQTSLMIDDAHGVGIFGKQGAGSVAAAGLSQHDVPVLMATLGKAVGTCGAFVAGSAALIDALTQSARSYIYTTALPPALAAATRTALRLVRADEWRREKLHKLIERFRRGALQLGLPLPDSTSAIQPILLGAAAESLALAQALEARGLLVTAIRPPTVRAATSRLRITLSAAHTEADVDRLLDALDACIPSAIRTARRSAIHQ</sequence>
<dbReference type="InterPro" id="IPR015422">
    <property type="entry name" value="PyrdxlP-dep_Trfase_small"/>
</dbReference>
<evidence type="ECO:0000256" key="10">
    <source>
        <dbReference type="PIRSR" id="PIRSR604723-51"/>
    </source>
</evidence>
<proteinExistence type="inferred from homology"/>
<dbReference type="InterPro" id="IPR022834">
    <property type="entry name" value="AONS_Proteobacteria"/>
</dbReference>
<evidence type="ECO:0000256" key="3">
    <source>
        <dbReference type="ARBA" id="ARBA00010008"/>
    </source>
</evidence>
<dbReference type="GO" id="GO:0008710">
    <property type="term" value="F:8-amino-7-oxononanoate synthase activity"/>
    <property type="evidence" value="ECO:0007669"/>
    <property type="project" value="UniProtKB-UniRule"/>
</dbReference>
<evidence type="ECO:0000256" key="5">
    <source>
        <dbReference type="ARBA" id="ARBA00022679"/>
    </source>
</evidence>
<comment type="pathway">
    <text evidence="2 9">Cofactor biosynthesis; biotin biosynthesis.</text>
</comment>
<dbReference type="Proteomes" id="UP000291562">
    <property type="component" value="Chromosome"/>
</dbReference>
<evidence type="ECO:0000313" key="13">
    <source>
        <dbReference type="Proteomes" id="UP000291562"/>
    </source>
</evidence>
<comment type="similarity">
    <text evidence="3 9">Belongs to the class-II pyridoxal-phosphate-dependent aminotransferase family. BioF subfamily.</text>
</comment>
<dbReference type="InterPro" id="IPR001917">
    <property type="entry name" value="Aminotrans_II_pyridoxalP_BS"/>
</dbReference>
<dbReference type="Pfam" id="PF00155">
    <property type="entry name" value="Aminotran_1_2"/>
    <property type="match status" value="1"/>
</dbReference>
<dbReference type="PANTHER" id="PTHR13693">
    <property type="entry name" value="CLASS II AMINOTRANSFERASE/8-AMINO-7-OXONONANOATE SYNTHASE"/>
    <property type="match status" value="1"/>
</dbReference>
<dbReference type="PROSITE" id="PS00599">
    <property type="entry name" value="AA_TRANSFER_CLASS_2"/>
    <property type="match status" value="1"/>
</dbReference>
<feature type="binding site" evidence="9">
    <location>
        <position position="24"/>
    </location>
    <ligand>
        <name>substrate</name>
    </ligand>
</feature>
<dbReference type="AlphaFoldDB" id="A0A411HPE0"/>
<protein>
    <recommendedName>
        <fullName evidence="9">8-amino-7-oxononanoate synthase</fullName>
        <shortName evidence="9">AONS</shortName>
        <ecNumber evidence="9">2.3.1.47</ecNumber>
    </recommendedName>
    <alternativeName>
        <fullName evidence="9">7-keto-8-amino-pelargonic acid synthase</fullName>
        <shortName evidence="9">7-KAP synthase</shortName>
        <shortName evidence="9">KAPA synthase</shortName>
    </alternativeName>
    <alternativeName>
        <fullName evidence="9">8-amino-7-ketopelargonate synthase</fullName>
    </alternativeName>
</protein>
<dbReference type="InterPro" id="IPR015421">
    <property type="entry name" value="PyrdxlP-dep_Trfase_major"/>
</dbReference>
<keyword evidence="13" id="KW-1185">Reference proteome</keyword>
<comment type="function">
    <text evidence="9">Catalyzes the decarboxylative condensation of pimeloyl-[acyl-carrier protein] and L-alanine to produce 8-amino-7-oxononanoate (AON), [acyl-carrier protein], and carbon dioxide.</text>
</comment>
<dbReference type="KEGG" id="xbc:ELE36_19440"/>
<reference evidence="12 13" key="1">
    <citation type="submission" date="2019-01" db="EMBL/GenBank/DDBJ databases">
        <title>Pseudolysobacter antarctica gen. nov., sp. nov., isolated from Fildes Peninsula, Antarctica.</title>
        <authorList>
            <person name="Wei Z."/>
            <person name="Peng F."/>
        </authorList>
    </citation>
    <scope>NUCLEOTIDE SEQUENCE [LARGE SCALE GENOMIC DNA]</scope>
    <source>
        <strain evidence="12 13">AQ6-296</strain>
    </source>
</reference>
<organism evidence="12 13">
    <name type="scientific">Pseudolysobacter antarcticus</name>
    <dbReference type="NCBI Taxonomy" id="2511995"/>
    <lineage>
        <taxon>Bacteria</taxon>
        <taxon>Pseudomonadati</taxon>
        <taxon>Pseudomonadota</taxon>
        <taxon>Gammaproteobacteria</taxon>
        <taxon>Lysobacterales</taxon>
        <taxon>Rhodanobacteraceae</taxon>
        <taxon>Pseudolysobacter</taxon>
    </lineage>
</organism>
<dbReference type="EC" id="2.3.1.47" evidence="9"/>
<evidence type="ECO:0000313" key="12">
    <source>
        <dbReference type="EMBL" id="QBB72368.1"/>
    </source>
</evidence>
<evidence type="ECO:0000256" key="6">
    <source>
        <dbReference type="ARBA" id="ARBA00022756"/>
    </source>
</evidence>
<dbReference type="UniPathway" id="UPA00078"/>
<dbReference type="InterPro" id="IPR004839">
    <property type="entry name" value="Aminotransferase_I/II_large"/>
</dbReference>
<keyword evidence="7 9" id="KW-0663">Pyridoxal phosphate</keyword>
<dbReference type="RefSeq" id="WP_129836265.1">
    <property type="nucleotide sequence ID" value="NZ_CP035704.1"/>
</dbReference>
<evidence type="ECO:0000256" key="8">
    <source>
        <dbReference type="ARBA" id="ARBA00047715"/>
    </source>
</evidence>
<dbReference type="Gene3D" id="3.40.640.10">
    <property type="entry name" value="Type I PLP-dependent aspartate aminotransferase-like (Major domain)"/>
    <property type="match status" value="1"/>
</dbReference>
<keyword evidence="5 9" id="KW-0808">Transferase</keyword>
<dbReference type="Gene3D" id="3.90.1150.10">
    <property type="entry name" value="Aspartate Aminotransferase, domain 1"/>
    <property type="match status" value="1"/>
</dbReference>
<name>A0A411HPE0_9GAMM</name>
<comment type="subunit">
    <text evidence="4 9">Homodimer.</text>
</comment>
<evidence type="ECO:0000256" key="1">
    <source>
        <dbReference type="ARBA" id="ARBA00001933"/>
    </source>
</evidence>
<dbReference type="OrthoDB" id="9807157at2"/>
<dbReference type="InterPro" id="IPR050087">
    <property type="entry name" value="AON_synthase_class-II"/>
</dbReference>
<dbReference type="GO" id="GO:0030170">
    <property type="term" value="F:pyridoxal phosphate binding"/>
    <property type="evidence" value="ECO:0007669"/>
    <property type="project" value="UniProtKB-UniRule"/>
</dbReference>
<dbReference type="EMBL" id="CP035704">
    <property type="protein sequence ID" value="QBB72368.1"/>
    <property type="molecule type" value="Genomic_DNA"/>
</dbReference>
<feature type="binding site" evidence="9">
    <location>
        <position position="182"/>
    </location>
    <ligand>
        <name>pyridoxal 5'-phosphate</name>
        <dbReference type="ChEBI" id="CHEBI:597326"/>
    </ligand>
</feature>
<dbReference type="GO" id="GO:0009102">
    <property type="term" value="P:biotin biosynthetic process"/>
    <property type="evidence" value="ECO:0007669"/>
    <property type="project" value="UniProtKB-UniRule"/>
</dbReference>
<comment type="cofactor">
    <cofactor evidence="1 9 10">
        <name>pyridoxal 5'-phosphate</name>
        <dbReference type="ChEBI" id="CHEBI:597326"/>
    </cofactor>
</comment>
<feature type="domain" description="Aminotransferase class I/classII large" evidence="11">
    <location>
        <begin position="43"/>
        <end position="384"/>
    </location>
</feature>
<dbReference type="SUPFAM" id="SSF53383">
    <property type="entry name" value="PLP-dependent transferases"/>
    <property type="match status" value="1"/>
</dbReference>
<evidence type="ECO:0000259" key="11">
    <source>
        <dbReference type="Pfam" id="PF00155"/>
    </source>
</evidence>
<dbReference type="HAMAP" id="MF_01693">
    <property type="entry name" value="BioF_aminotrans_2"/>
    <property type="match status" value="1"/>
</dbReference>
<evidence type="ECO:0000256" key="9">
    <source>
        <dbReference type="HAMAP-Rule" id="MF_01693"/>
    </source>
</evidence>
<evidence type="ECO:0000256" key="7">
    <source>
        <dbReference type="ARBA" id="ARBA00022898"/>
    </source>
</evidence>